<feature type="region of interest" description="Disordered" evidence="1">
    <location>
        <begin position="544"/>
        <end position="628"/>
    </location>
</feature>
<evidence type="ECO:0008006" key="5">
    <source>
        <dbReference type="Google" id="ProtNLM"/>
    </source>
</evidence>
<sequence length="688" mass="75472">MFAHFQVLVHLDGFRNLDLFHQGEYAIGVRVYSETTNRAARPTKFIEKSNAHVTQPLASGSPAYSGGINDEDSSFRCSSFYIRYREETHQINEAVTFDVELPVPNDFVFEPCVLQFELLFQKPNKARALGAQDGPPTLNRLLQVATHKFRFLPSQQGCFGHCHLTFDDMHTCIVEAYACCVLSCFTAGRCELLPRMFIPPEPEKKKGKKGKEEEVPPPVVGTFTGNPNFLACETGGKSFPPLLTGLENEERRYVNSKDGLTERSGRSDASSTSSSSTGSKNAGGKTTSESSDRFPSVAETNLDFVMQVLSECLANDQQRRSLILRDAAHQVREEAKTSGEGKALLLASAGAFKRMTEEVLKLWLAFFDVFPEIAPAFMVSTEVSSARILQDRFEETTFTEEVESCIHFDSSRSMRAHDALVRRHRKRGKGGWKQSPFEDISCKIDENNGVLIFRQVQDGNRRRGEEGGGGGVGGISGGGGGGGGGRIPRTESGSERIFDYKRAGVSTEMFGDLSRMLQESGIRSPSSQEGPKTQVHVHKALLQATRGVDWSPSNAGRGEHAEEVERLSPHGRADQGEQEEVDGESLAAEICSSPHFKMKPNLSPTPGGPEGGIGRGGSSSSGSSNCPPRFFAAELKTMSQLRGGNETLEDGMHLYVFAHGFQGNQYDLRMLKNHMADLFPNADFLLSR</sequence>
<feature type="region of interest" description="Disordered" evidence="1">
    <location>
        <begin position="201"/>
        <end position="222"/>
    </location>
</feature>
<keyword evidence="4" id="KW-1185">Reference proteome</keyword>
<proteinExistence type="predicted"/>
<reference evidence="2 4" key="1">
    <citation type="journal article" date="2012" name="Nature">
        <title>Algal genomes reveal evolutionary mosaicism and the fate of nucleomorphs.</title>
        <authorList>
            <consortium name="DOE Joint Genome Institute"/>
            <person name="Curtis B.A."/>
            <person name="Tanifuji G."/>
            <person name="Burki F."/>
            <person name="Gruber A."/>
            <person name="Irimia M."/>
            <person name="Maruyama S."/>
            <person name="Arias M.C."/>
            <person name="Ball S.G."/>
            <person name="Gile G.H."/>
            <person name="Hirakawa Y."/>
            <person name="Hopkins J.F."/>
            <person name="Kuo A."/>
            <person name="Rensing S.A."/>
            <person name="Schmutz J."/>
            <person name="Symeonidi A."/>
            <person name="Elias M."/>
            <person name="Eveleigh R.J."/>
            <person name="Herman E.K."/>
            <person name="Klute M.J."/>
            <person name="Nakayama T."/>
            <person name="Obornik M."/>
            <person name="Reyes-Prieto A."/>
            <person name="Armbrust E.V."/>
            <person name="Aves S.J."/>
            <person name="Beiko R.G."/>
            <person name="Coutinho P."/>
            <person name="Dacks J.B."/>
            <person name="Durnford D.G."/>
            <person name="Fast N.M."/>
            <person name="Green B.R."/>
            <person name="Grisdale C.J."/>
            <person name="Hempel F."/>
            <person name="Henrissat B."/>
            <person name="Hoppner M.P."/>
            <person name="Ishida K."/>
            <person name="Kim E."/>
            <person name="Koreny L."/>
            <person name="Kroth P.G."/>
            <person name="Liu Y."/>
            <person name="Malik S.B."/>
            <person name="Maier U.G."/>
            <person name="McRose D."/>
            <person name="Mock T."/>
            <person name="Neilson J.A."/>
            <person name="Onodera N.T."/>
            <person name="Poole A.M."/>
            <person name="Pritham E.J."/>
            <person name="Richards T.A."/>
            <person name="Rocap G."/>
            <person name="Roy S.W."/>
            <person name="Sarai C."/>
            <person name="Schaack S."/>
            <person name="Shirato S."/>
            <person name="Slamovits C.H."/>
            <person name="Spencer D.F."/>
            <person name="Suzuki S."/>
            <person name="Worden A.Z."/>
            <person name="Zauner S."/>
            <person name="Barry K."/>
            <person name="Bell C."/>
            <person name="Bharti A.K."/>
            <person name="Crow J.A."/>
            <person name="Grimwood J."/>
            <person name="Kramer R."/>
            <person name="Lindquist E."/>
            <person name="Lucas S."/>
            <person name="Salamov A."/>
            <person name="McFadden G.I."/>
            <person name="Lane C.E."/>
            <person name="Keeling P.J."/>
            <person name="Gray M.W."/>
            <person name="Grigoriev I.V."/>
            <person name="Archibald J.M."/>
        </authorList>
    </citation>
    <scope>NUCLEOTIDE SEQUENCE</scope>
    <source>
        <strain evidence="2 4">CCMP2712</strain>
    </source>
</reference>
<evidence type="ECO:0000313" key="3">
    <source>
        <dbReference type="EnsemblProtists" id="EKX34164"/>
    </source>
</evidence>
<dbReference type="RefSeq" id="XP_005821144.1">
    <property type="nucleotide sequence ID" value="XM_005821087.1"/>
</dbReference>
<accession>L1IE31</accession>
<reference evidence="4" key="2">
    <citation type="submission" date="2012-11" db="EMBL/GenBank/DDBJ databases">
        <authorList>
            <person name="Kuo A."/>
            <person name="Curtis B.A."/>
            <person name="Tanifuji G."/>
            <person name="Burki F."/>
            <person name="Gruber A."/>
            <person name="Irimia M."/>
            <person name="Maruyama S."/>
            <person name="Arias M.C."/>
            <person name="Ball S.G."/>
            <person name="Gile G.H."/>
            <person name="Hirakawa Y."/>
            <person name="Hopkins J.F."/>
            <person name="Rensing S.A."/>
            <person name="Schmutz J."/>
            <person name="Symeonidi A."/>
            <person name="Elias M."/>
            <person name="Eveleigh R.J."/>
            <person name="Herman E.K."/>
            <person name="Klute M.J."/>
            <person name="Nakayama T."/>
            <person name="Obornik M."/>
            <person name="Reyes-Prieto A."/>
            <person name="Armbrust E.V."/>
            <person name="Aves S.J."/>
            <person name="Beiko R.G."/>
            <person name="Coutinho P."/>
            <person name="Dacks J.B."/>
            <person name="Durnford D.G."/>
            <person name="Fast N.M."/>
            <person name="Green B.R."/>
            <person name="Grisdale C."/>
            <person name="Hempe F."/>
            <person name="Henrissat B."/>
            <person name="Hoppner M.P."/>
            <person name="Ishida K.-I."/>
            <person name="Kim E."/>
            <person name="Koreny L."/>
            <person name="Kroth P.G."/>
            <person name="Liu Y."/>
            <person name="Malik S.-B."/>
            <person name="Maier U.G."/>
            <person name="McRose D."/>
            <person name="Mock T."/>
            <person name="Neilson J.A."/>
            <person name="Onodera N.T."/>
            <person name="Poole A.M."/>
            <person name="Pritham E.J."/>
            <person name="Richards T.A."/>
            <person name="Rocap G."/>
            <person name="Roy S.W."/>
            <person name="Sarai C."/>
            <person name="Schaack S."/>
            <person name="Shirato S."/>
            <person name="Slamovits C.H."/>
            <person name="Spencer D.F."/>
            <person name="Suzuki S."/>
            <person name="Worden A.Z."/>
            <person name="Zauner S."/>
            <person name="Barry K."/>
            <person name="Bell C."/>
            <person name="Bharti A.K."/>
            <person name="Crow J.A."/>
            <person name="Grimwood J."/>
            <person name="Kramer R."/>
            <person name="Lindquist E."/>
            <person name="Lucas S."/>
            <person name="Salamov A."/>
            <person name="McFadden G.I."/>
            <person name="Lane C.E."/>
            <person name="Keeling P.J."/>
            <person name="Gray M.W."/>
            <person name="Grigoriev I.V."/>
            <person name="Archibald J.M."/>
        </authorList>
    </citation>
    <scope>NUCLEOTIDE SEQUENCE</scope>
    <source>
        <strain evidence="4">CCMP2712</strain>
    </source>
</reference>
<feature type="compositionally biased region" description="Basic and acidic residues" evidence="1">
    <location>
        <begin position="557"/>
        <end position="575"/>
    </location>
</feature>
<dbReference type="GeneID" id="17290902"/>
<dbReference type="AlphaFoldDB" id="L1IE31"/>
<dbReference type="KEGG" id="gtt:GUITHDRAFT_119658"/>
<feature type="compositionally biased region" description="Gly residues" evidence="1">
    <location>
        <begin position="608"/>
        <end position="619"/>
    </location>
</feature>
<protein>
    <recommendedName>
        <fullName evidence="5">DUF676 domain-containing protein</fullName>
    </recommendedName>
</protein>
<evidence type="ECO:0000313" key="4">
    <source>
        <dbReference type="Proteomes" id="UP000011087"/>
    </source>
</evidence>
<feature type="compositionally biased region" description="Low complexity" evidence="1">
    <location>
        <begin position="267"/>
        <end position="288"/>
    </location>
</feature>
<dbReference type="eggNOG" id="KOG2205">
    <property type="taxonomic scope" value="Eukaryota"/>
</dbReference>
<feature type="compositionally biased region" description="Gly residues" evidence="1">
    <location>
        <begin position="467"/>
        <end position="486"/>
    </location>
</feature>
<organism evidence="2">
    <name type="scientific">Guillardia theta (strain CCMP2712)</name>
    <name type="common">Cryptophyte</name>
    <dbReference type="NCBI Taxonomy" id="905079"/>
    <lineage>
        <taxon>Eukaryota</taxon>
        <taxon>Cryptophyceae</taxon>
        <taxon>Pyrenomonadales</taxon>
        <taxon>Geminigeraceae</taxon>
        <taxon>Guillardia</taxon>
    </lineage>
</organism>
<evidence type="ECO:0000256" key="1">
    <source>
        <dbReference type="SAM" id="MobiDB-lite"/>
    </source>
</evidence>
<feature type="region of interest" description="Disordered" evidence="1">
    <location>
        <begin position="253"/>
        <end position="294"/>
    </location>
</feature>
<name>L1IE31_GUITC</name>
<dbReference type="Proteomes" id="UP000011087">
    <property type="component" value="Unassembled WGS sequence"/>
</dbReference>
<gene>
    <name evidence="2" type="ORF">GUITHDRAFT_119658</name>
</gene>
<dbReference type="PaxDb" id="55529-EKX34164"/>
<dbReference type="OrthoDB" id="273452at2759"/>
<reference evidence="3" key="3">
    <citation type="submission" date="2015-06" db="UniProtKB">
        <authorList>
            <consortium name="EnsemblProtists"/>
        </authorList>
    </citation>
    <scope>IDENTIFICATION</scope>
</reference>
<dbReference type="EnsemblProtists" id="EKX34164">
    <property type="protein sequence ID" value="EKX34164"/>
    <property type="gene ID" value="GUITHDRAFT_119658"/>
</dbReference>
<feature type="compositionally biased region" description="Basic and acidic residues" evidence="1">
    <location>
        <begin position="488"/>
        <end position="497"/>
    </location>
</feature>
<feature type="region of interest" description="Disordered" evidence="1">
    <location>
        <begin position="457"/>
        <end position="497"/>
    </location>
</feature>
<feature type="compositionally biased region" description="Basic and acidic residues" evidence="1">
    <location>
        <begin position="253"/>
        <end position="266"/>
    </location>
</feature>
<dbReference type="EMBL" id="JH993117">
    <property type="protein sequence ID" value="EKX34164.1"/>
    <property type="molecule type" value="Genomic_DNA"/>
</dbReference>
<evidence type="ECO:0000313" key="2">
    <source>
        <dbReference type="EMBL" id="EKX34164.1"/>
    </source>
</evidence>
<dbReference type="HOGENOM" id="CLU_400350_0_0_1"/>